<dbReference type="EMBL" id="FOVK01000028">
    <property type="protein sequence ID" value="SFO18377.1"/>
    <property type="molecule type" value="Genomic_DNA"/>
</dbReference>
<reference evidence="2 3" key="1">
    <citation type="submission" date="2016-10" db="EMBL/GenBank/DDBJ databases">
        <authorList>
            <person name="de Groot N.N."/>
        </authorList>
    </citation>
    <scope>NUCLEOTIDE SEQUENCE [LARGE SCALE GENOMIC DNA]</scope>
    <source>
        <strain evidence="2 3">ML2</strain>
    </source>
</reference>
<evidence type="ECO:0000313" key="3">
    <source>
        <dbReference type="Proteomes" id="UP000181899"/>
    </source>
</evidence>
<sequence>MNILFNKTKRFLQFNIMAILILVFSFSTPVSAATELSSTNEDGYAIYVNSDEEYEALIEAIDNHNELVEQKWQEALAEANKEKSMLIMPSSQMKTTAFSTTTSRSSLYYSQTADIRYKWSAFPGWDYFNGYLKLIGNTTSNSYGTKFFSSFSSVNLYSSSTKNGVDGFSYQKALIDSSRTYAINFSSNVTIYRTSTNSKRYPVKGYVEFYASGGSYVY</sequence>
<keyword evidence="1" id="KW-0732">Signal</keyword>
<dbReference type="RefSeq" id="WP_074913394.1">
    <property type="nucleotide sequence ID" value="NZ_FOVK01000028.1"/>
</dbReference>
<keyword evidence="3" id="KW-1185">Reference proteome</keyword>
<evidence type="ECO:0000256" key="1">
    <source>
        <dbReference type="SAM" id="SignalP"/>
    </source>
</evidence>
<accession>A0A1I5F3S0</accession>
<name>A0A1I5F3S0_9CLOT</name>
<dbReference type="AlphaFoldDB" id="A0A1I5F3S0"/>
<proteinExistence type="predicted"/>
<protein>
    <submittedName>
        <fullName evidence="2">Uncharacterized protein</fullName>
    </submittedName>
</protein>
<feature type="signal peptide" evidence="1">
    <location>
        <begin position="1"/>
        <end position="32"/>
    </location>
</feature>
<feature type="chain" id="PRO_5010364639" evidence="1">
    <location>
        <begin position="33"/>
        <end position="218"/>
    </location>
</feature>
<dbReference type="Proteomes" id="UP000181899">
    <property type="component" value="Unassembled WGS sequence"/>
</dbReference>
<organism evidence="2 3">
    <name type="scientific">Proteiniclasticum ruminis</name>
    <dbReference type="NCBI Taxonomy" id="398199"/>
    <lineage>
        <taxon>Bacteria</taxon>
        <taxon>Bacillati</taxon>
        <taxon>Bacillota</taxon>
        <taxon>Clostridia</taxon>
        <taxon>Eubacteriales</taxon>
        <taxon>Clostridiaceae</taxon>
        <taxon>Proteiniclasticum</taxon>
    </lineage>
</organism>
<gene>
    <name evidence="2" type="ORF">SAMN04488695_1288</name>
</gene>
<evidence type="ECO:0000313" key="2">
    <source>
        <dbReference type="EMBL" id="SFO18377.1"/>
    </source>
</evidence>